<dbReference type="InterPro" id="IPR002035">
    <property type="entry name" value="VWF_A"/>
</dbReference>
<organism evidence="2 3">
    <name type="scientific">Ilyodon furcidens</name>
    <name type="common">goldbreast splitfin</name>
    <dbReference type="NCBI Taxonomy" id="33524"/>
    <lineage>
        <taxon>Eukaryota</taxon>
        <taxon>Metazoa</taxon>
        <taxon>Chordata</taxon>
        <taxon>Craniata</taxon>
        <taxon>Vertebrata</taxon>
        <taxon>Euteleostomi</taxon>
        <taxon>Actinopterygii</taxon>
        <taxon>Neopterygii</taxon>
        <taxon>Teleostei</taxon>
        <taxon>Neoteleostei</taxon>
        <taxon>Acanthomorphata</taxon>
        <taxon>Ovalentaria</taxon>
        <taxon>Atherinomorphae</taxon>
        <taxon>Cyprinodontiformes</taxon>
        <taxon>Goodeidae</taxon>
        <taxon>Ilyodon</taxon>
    </lineage>
</organism>
<evidence type="ECO:0000313" key="3">
    <source>
        <dbReference type="Proteomes" id="UP001482620"/>
    </source>
</evidence>
<protein>
    <recommendedName>
        <fullName evidence="1">VWFA domain-containing protein</fullName>
    </recommendedName>
</protein>
<dbReference type="SUPFAM" id="SSF53300">
    <property type="entry name" value="vWA-like"/>
    <property type="match status" value="1"/>
</dbReference>
<comment type="caution">
    <text evidence="2">The sequence shown here is derived from an EMBL/GenBank/DDBJ whole genome shotgun (WGS) entry which is preliminary data.</text>
</comment>
<dbReference type="InterPro" id="IPR036465">
    <property type="entry name" value="vWFA_dom_sf"/>
</dbReference>
<dbReference type="PRINTS" id="PR00453">
    <property type="entry name" value="VWFADOMAIN"/>
</dbReference>
<dbReference type="SMART" id="SM00327">
    <property type="entry name" value="VWA"/>
    <property type="match status" value="1"/>
</dbReference>
<evidence type="ECO:0000259" key="1">
    <source>
        <dbReference type="PROSITE" id="PS50234"/>
    </source>
</evidence>
<accession>A0ABV0TSB9</accession>
<feature type="domain" description="VWFA" evidence="1">
    <location>
        <begin position="135"/>
        <end position="269"/>
    </location>
</feature>
<feature type="non-terminal residue" evidence="2">
    <location>
        <position position="269"/>
    </location>
</feature>
<feature type="non-terminal residue" evidence="2">
    <location>
        <position position="1"/>
    </location>
</feature>
<keyword evidence="3" id="KW-1185">Reference proteome</keyword>
<dbReference type="Gene3D" id="3.40.50.410">
    <property type="entry name" value="von Willebrand factor, type A domain"/>
    <property type="match status" value="1"/>
</dbReference>
<reference evidence="2 3" key="1">
    <citation type="submission" date="2021-06" db="EMBL/GenBank/DDBJ databases">
        <authorList>
            <person name="Palmer J.M."/>
        </authorList>
    </citation>
    <scope>NUCLEOTIDE SEQUENCE [LARGE SCALE GENOMIC DNA]</scope>
    <source>
        <strain evidence="3">if_2019</strain>
        <tissue evidence="2">Muscle</tissue>
    </source>
</reference>
<dbReference type="Pfam" id="PF00092">
    <property type="entry name" value="VWA"/>
    <property type="match status" value="1"/>
</dbReference>
<gene>
    <name evidence="2" type="ORF">ILYODFUR_035011</name>
</gene>
<name>A0ABV0TSB9_9TELE</name>
<evidence type="ECO:0000313" key="2">
    <source>
        <dbReference type="EMBL" id="MEQ2234793.1"/>
    </source>
</evidence>
<dbReference type="Proteomes" id="UP001482620">
    <property type="component" value="Unassembled WGS sequence"/>
</dbReference>
<dbReference type="EMBL" id="JAHRIQ010041256">
    <property type="protein sequence ID" value="MEQ2234793.1"/>
    <property type="molecule type" value="Genomic_DNA"/>
</dbReference>
<dbReference type="PANTHER" id="PTHR24020">
    <property type="entry name" value="COLLAGEN ALPHA"/>
    <property type="match status" value="1"/>
</dbReference>
<dbReference type="PROSITE" id="PS50234">
    <property type="entry name" value="VWFA"/>
    <property type="match status" value="1"/>
</dbReference>
<dbReference type="InterPro" id="IPR050525">
    <property type="entry name" value="ECM_Assembly_Org"/>
</dbReference>
<dbReference type="PANTHER" id="PTHR24020:SF87">
    <property type="entry name" value="COLLAGEN ALPHA-1(VI) CHAIN-LIKE"/>
    <property type="match status" value="1"/>
</dbReference>
<proteinExistence type="predicted"/>
<sequence>LKAGLGFNIESRPWKSLSNSAAGFGYQVVQRRLDLLVSAPLEQYNKDRRGRIFQCSTDVCKTLLSEELNAAVNMSLGLTMANDPSTQRTMVCGPTIPRDCKSITMYNGLCFEIDQNNGLGKSYPTATEDCRTQADIAFLLDGSGSVYAEDFDRMKTFVKNLIKSFLGRDVKFAITQFSWGTITHFYFNQFSASNWQNQIDQIRQLTGGTNTAAAIRNVVQDVFSPLKGSRANVNKILIVITDGESQDGSNLPNAIKLADDKKIIRFAIG</sequence>